<gene>
    <name evidence="2" type="ORF">CR152_27070</name>
</gene>
<proteinExistence type="predicted"/>
<feature type="transmembrane region" description="Helical" evidence="1">
    <location>
        <begin position="20"/>
        <end position="42"/>
    </location>
</feature>
<organism evidence="2 3">
    <name type="scientific">Massilia violaceinigra</name>
    <dbReference type="NCBI Taxonomy" id="2045208"/>
    <lineage>
        <taxon>Bacteria</taxon>
        <taxon>Pseudomonadati</taxon>
        <taxon>Pseudomonadota</taxon>
        <taxon>Betaproteobacteria</taxon>
        <taxon>Burkholderiales</taxon>
        <taxon>Oxalobacteraceae</taxon>
        <taxon>Telluria group</taxon>
        <taxon>Massilia</taxon>
    </lineage>
</organism>
<sequence length="86" mass="9292">MNTLTWLLKREYWEHKGSFLRAPAILAIVMVAVTVLTVGFGIGSSDSPFRRLLTGTLQGQALVPGALKGVADVWPCSAWSAPCRCC</sequence>
<accession>A0A2D2DS07</accession>
<reference evidence="2" key="1">
    <citation type="submission" date="2017-10" db="EMBL/GenBank/DDBJ databases">
        <title>Massilia psychrophilum sp. nov., a novel purple-pigmented bacterium isolated from Tianshan glacier, Xinjiang Municipality, China.</title>
        <authorList>
            <person name="Wang H."/>
        </authorList>
    </citation>
    <scope>NUCLEOTIDE SEQUENCE [LARGE SCALE GENOMIC DNA]</scope>
    <source>
        <strain evidence="2">B2</strain>
    </source>
</reference>
<dbReference type="RefSeq" id="WP_099880204.1">
    <property type="nucleotide sequence ID" value="NZ_CP024608.1"/>
</dbReference>
<dbReference type="Proteomes" id="UP000229897">
    <property type="component" value="Chromosome"/>
</dbReference>
<keyword evidence="1" id="KW-0812">Transmembrane</keyword>
<keyword evidence="1" id="KW-0472">Membrane</keyword>
<name>A0A2D2DS07_9BURK</name>
<evidence type="ECO:0000313" key="2">
    <source>
        <dbReference type="EMBL" id="ATQ77754.1"/>
    </source>
</evidence>
<protein>
    <submittedName>
        <fullName evidence="2">Uncharacterized protein</fullName>
    </submittedName>
</protein>
<dbReference type="AlphaFoldDB" id="A0A2D2DS07"/>
<keyword evidence="3" id="KW-1185">Reference proteome</keyword>
<keyword evidence="1" id="KW-1133">Transmembrane helix</keyword>
<dbReference type="KEGG" id="mass:CR152_27070"/>
<dbReference type="OrthoDB" id="118685at2"/>
<evidence type="ECO:0000313" key="3">
    <source>
        <dbReference type="Proteomes" id="UP000229897"/>
    </source>
</evidence>
<evidence type="ECO:0000256" key="1">
    <source>
        <dbReference type="SAM" id="Phobius"/>
    </source>
</evidence>
<dbReference type="EMBL" id="CP024608">
    <property type="protein sequence ID" value="ATQ77754.1"/>
    <property type="molecule type" value="Genomic_DNA"/>
</dbReference>